<keyword evidence="2" id="KW-1133">Transmembrane helix</keyword>
<sequence length="270" mass="29586">MCCLTLQKRSLNELFYVPRPSFLIPIFRAPTTTSTTTLATTIKSSFVTTDIAAKRIFSTFFYKQEQKQSDLTSTVSTNMISQRIFENLVLTNTIVAAFCIVLMVTITGFLVFLLVPSIRRRWLNEKSENERKLEELPTLSRQPSFHHFTLGPSRYNPIFEPTAGTTTTTTQFGLFQPHTTTATLLHPTIWAPISPTSVIPTPIPTQQPQIASTPPASLRTRSMPPGSAATATTTAGAGATSASNSSAPAAARPPLPAHPPTQVQRSPRKR</sequence>
<evidence type="ECO:0000313" key="4">
    <source>
        <dbReference type="EMBL" id="CAF1570395.1"/>
    </source>
</evidence>
<dbReference type="Proteomes" id="UP000663852">
    <property type="component" value="Unassembled WGS sequence"/>
</dbReference>
<keyword evidence="5" id="KW-1185">Reference proteome</keyword>
<protein>
    <submittedName>
        <fullName evidence="3">Uncharacterized protein</fullName>
    </submittedName>
</protein>
<evidence type="ECO:0000313" key="6">
    <source>
        <dbReference type="Proteomes" id="UP000663852"/>
    </source>
</evidence>
<proteinExistence type="predicted"/>
<keyword evidence="2" id="KW-0812">Transmembrane</keyword>
<evidence type="ECO:0000256" key="1">
    <source>
        <dbReference type="SAM" id="MobiDB-lite"/>
    </source>
</evidence>
<reference evidence="3" key="1">
    <citation type="submission" date="2021-02" db="EMBL/GenBank/DDBJ databases">
        <authorList>
            <person name="Nowell W R."/>
        </authorList>
    </citation>
    <scope>NUCLEOTIDE SEQUENCE</scope>
</reference>
<dbReference type="AlphaFoldDB" id="A0A815CD93"/>
<feature type="transmembrane region" description="Helical" evidence="2">
    <location>
        <begin position="94"/>
        <end position="115"/>
    </location>
</feature>
<dbReference type="OrthoDB" id="10053733at2759"/>
<comment type="caution">
    <text evidence="3">The sequence shown here is derived from an EMBL/GenBank/DDBJ whole genome shotgun (WGS) entry which is preliminary data.</text>
</comment>
<organism evidence="3 6">
    <name type="scientific">Adineta ricciae</name>
    <name type="common">Rotifer</name>
    <dbReference type="NCBI Taxonomy" id="249248"/>
    <lineage>
        <taxon>Eukaryota</taxon>
        <taxon>Metazoa</taxon>
        <taxon>Spiralia</taxon>
        <taxon>Gnathifera</taxon>
        <taxon>Rotifera</taxon>
        <taxon>Eurotatoria</taxon>
        <taxon>Bdelloidea</taxon>
        <taxon>Adinetida</taxon>
        <taxon>Adinetidae</taxon>
        <taxon>Adineta</taxon>
    </lineage>
</organism>
<evidence type="ECO:0000256" key="2">
    <source>
        <dbReference type="SAM" id="Phobius"/>
    </source>
</evidence>
<gene>
    <name evidence="3" type="ORF">EDS130_LOCUS29807</name>
    <name evidence="4" type="ORF">XAT740_LOCUS44423</name>
</gene>
<evidence type="ECO:0000313" key="3">
    <source>
        <dbReference type="EMBL" id="CAF1285758.1"/>
    </source>
</evidence>
<name>A0A815CD93_ADIRI</name>
<keyword evidence="2" id="KW-0472">Membrane</keyword>
<dbReference type="Proteomes" id="UP000663828">
    <property type="component" value="Unassembled WGS sequence"/>
</dbReference>
<dbReference type="EMBL" id="CAJNOJ010000204">
    <property type="protein sequence ID" value="CAF1285758.1"/>
    <property type="molecule type" value="Genomic_DNA"/>
</dbReference>
<feature type="region of interest" description="Disordered" evidence="1">
    <location>
        <begin position="197"/>
        <end position="270"/>
    </location>
</feature>
<feature type="compositionally biased region" description="Low complexity" evidence="1">
    <location>
        <begin position="197"/>
        <end position="250"/>
    </location>
</feature>
<dbReference type="EMBL" id="CAJNOR010005631">
    <property type="protein sequence ID" value="CAF1570395.1"/>
    <property type="molecule type" value="Genomic_DNA"/>
</dbReference>
<evidence type="ECO:0000313" key="5">
    <source>
        <dbReference type="Proteomes" id="UP000663828"/>
    </source>
</evidence>
<accession>A0A815CD93</accession>